<dbReference type="RefSeq" id="WP_147302899.1">
    <property type="nucleotide sequence ID" value="NZ_QREG01000007.1"/>
</dbReference>
<evidence type="ECO:0000313" key="3">
    <source>
        <dbReference type="Proteomes" id="UP000256779"/>
    </source>
</evidence>
<keyword evidence="1" id="KW-0732">Signal</keyword>
<accession>A0A3D9L5K6</accession>
<proteinExistence type="predicted"/>
<dbReference type="EMBL" id="QREG01000007">
    <property type="protein sequence ID" value="RED99821.1"/>
    <property type="molecule type" value="Genomic_DNA"/>
</dbReference>
<name>A0A3D9L5K6_MARFU</name>
<protein>
    <recommendedName>
        <fullName evidence="4">WG repeat protein</fullName>
    </recommendedName>
</protein>
<feature type="signal peptide" evidence="1">
    <location>
        <begin position="1"/>
        <end position="20"/>
    </location>
</feature>
<evidence type="ECO:0000256" key="1">
    <source>
        <dbReference type="SAM" id="SignalP"/>
    </source>
</evidence>
<gene>
    <name evidence="2" type="ORF">C7460_107103</name>
</gene>
<organism evidence="2 3">
    <name type="scientific">Marinoscillum furvescens DSM 4134</name>
    <dbReference type="NCBI Taxonomy" id="1122208"/>
    <lineage>
        <taxon>Bacteria</taxon>
        <taxon>Pseudomonadati</taxon>
        <taxon>Bacteroidota</taxon>
        <taxon>Cytophagia</taxon>
        <taxon>Cytophagales</taxon>
        <taxon>Reichenbachiellaceae</taxon>
        <taxon>Marinoscillum</taxon>
    </lineage>
</organism>
<dbReference type="AlphaFoldDB" id="A0A3D9L5K6"/>
<keyword evidence="3" id="KW-1185">Reference proteome</keyword>
<evidence type="ECO:0008006" key="4">
    <source>
        <dbReference type="Google" id="ProtNLM"/>
    </source>
</evidence>
<feature type="chain" id="PRO_5017742257" description="WG repeat protein" evidence="1">
    <location>
        <begin position="21"/>
        <end position="234"/>
    </location>
</feature>
<reference evidence="2 3" key="1">
    <citation type="submission" date="2018-07" db="EMBL/GenBank/DDBJ databases">
        <title>Genomic Encyclopedia of Type Strains, Phase IV (KMG-IV): sequencing the most valuable type-strain genomes for metagenomic binning, comparative biology and taxonomic classification.</title>
        <authorList>
            <person name="Goeker M."/>
        </authorList>
    </citation>
    <scope>NUCLEOTIDE SEQUENCE [LARGE SCALE GENOMIC DNA]</scope>
    <source>
        <strain evidence="2 3">DSM 4134</strain>
    </source>
</reference>
<dbReference type="OrthoDB" id="2485468at2"/>
<comment type="caution">
    <text evidence="2">The sequence shown here is derived from an EMBL/GenBank/DDBJ whole genome shotgun (WGS) entry which is preliminary data.</text>
</comment>
<dbReference type="Proteomes" id="UP000256779">
    <property type="component" value="Unassembled WGS sequence"/>
</dbReference>
<sequence length="234" mass="26213">MMKITPLLLALCLWSGPSMAQPPEKIDLHKLKENSTLWANGAFFRAYQDGKYYLTDTDGQVVVDGSNYQFMADFQDGLAQVVTRNGRHGFITISGEIAIDTLWDKSAPFVNGFGLVGKYNGKQTLEDRGEGGIKSYPMIDWFLISPTNQIVSVPFRQTTPLGSKLAAIDASNQSLLIDLSKVRTGYYHPLMKAIKKVNNRPVRYEINAEKKAISYLDLDTNKELYTLSFQDQEG</sequence>
<evidence type="ECO:0000313" key="2">
    <source>
        <dbReference type="EMBL" id="RED99821.1"/>
    </source>
</evidence>